<evidence type="ECO:0000313" key="5">
    <source>
        <dbReference type="Proteomes" id="UP001055439"/>
    </source>
</evidence>
<dbReference type="AlphaFoldDB" id="A0A9E7I795"/>
<feature type="region of interest" description="Disordered" evidence="2">
    <location>
        <begin position="258"/>
        <end position="298"/>
    </location>
</feature>
<reference evidence="4" key="1">
    <citation type="submission" date="2022-05" db="EMBL/GenBank/DDBJ databases">
        <title>The Musa troglodytarum L. genome provides insights into the mechanism of non-climacteric behaviour and enrichment of carotenoids.</title>
        <authorList>
            <person name="Wang J."/>
        </authorList>
    </citation>
    <scope>NUCLEOTIDE SEQUENCE</scope>
    <source>
        <tissue evidence="4">Leaf</tissue>
    </source>
</reference>
<gene>
    <name evidence="4" type="ORF">MUK42_13891</name>
</gene>
<name>A0A9E7I795_9LILI</name>
<keyword evidence="1" id="KW-0804">Transcription</keyword>
<accession>A0A9E7I795</accession>
<evidence type="ECO:0000259" key="3">
    <source>
        <dbReference type="PROSITE" id="PS51742"/>
    </source>
</evidence>
<keyword evidence="1" id="KW-0238">DNA-binding</keyword>
<dbReference type="CDD" id="cd11378">
    <property type="entry name" value="DUF296"/>
    <property type="match status" value="1"/>
</dbReference>
<feature type="domain" description="PPC" evidence="3">
    <location>
        <begin position="111"/>
        <end position="262"/>
    </location>
</feature>
<feature type="region of interest" description="Disordered" evidence="2">
    <location>
        <begin position="1"/>
        <end position="55"/>
    </location>
</feature>
<feature type="compositionally biased region" description="Low complexity" evidence="2">
    <location>
        <begin position="21"/>
        <end position="30"/>
    </location>
</feature>
<dbReference type="Proteomes" id="UP001055439">
    <property type="component" value="Chromosome 9"/>
</dbReference>
<proteinExistence type="predicted"/>
<dbReference type="EMBL" id="CP097511">
    <property type="protein sequence ID" value="URE47250.1"/>
    <property type="molecule type" value="Genomic_DNA"/>
</dbReference>
<dbReference type="PROSITE" id="PS51742">
    <property type="entry name" value="PPC"/>
    <property type="match status" value="1"/>
</dbReference>
<evidence type="ECO:0000256" key="1">
    <source>
        <dbReference type="PIRNR" id="PIRNR016021"/>
    </source>
</evidence>
<dbReference type="PANTHER" id="PTHR31100">
    <property type="entry name" value="AT-HOOK MOTIF NUCLEAR-LOCALIZED PROTEIN 15"/>
    <property type="match status" value="1"/>
</dbReference>
<evidence type="ECO:0000256" key="2">
    <source>
        <dbReference type="SAM" id="MobiDB-lite"/>
    </source>
</evidence>
<feature type="compositionally biased region" description="Basic and acidic residues" evidence="2">
    <location>
        <begin position="273"/>
        <end position="286"/>
    </location>
</feature>
<sequence length="334" mass="35484">MKNKNGDDRRDVISRFHHHYFQQQQHQQQQNKKECLSDEVDSARSSGEIKKPKADVEQNVEKALVVINSGGDGGAGDGATVEVSKRRRGRPSGSKNKPKPPVVITQEADTLASMRPHVLEIPAGHDVVESLARFARRRNLGICILAGTGAVANVSLRQPHFAGAPPPPNASAAATSIGFQGRFEILSISATFFPPAMAAFSTGISGEMSITLAGPQGQVVGGTVTGPLMATGTVVVVAAAFSNPTFHRLPVEEDLSVSVSVSGGGGGGEQEEHEQRIRHQHQQQDHRPRRHQGPAATTATMSTAETCGMSIYSGHLSSEVIWAPTARPPLPPPF</sequence>
<keyword evidence="1" id="KW-0539">Nucleus</keyword>
<keyword evidence="1" id="KW-0805">Transcription regulation</keyword>
<dbReference type="PANTHER" id="PTHR31100:SF69">
    <property type="entry name" value="AT-HOOK MOTIF NUCLEAR-LOCALIZED PROTEIN 17-RELATED"/>
    <property type="match status" value="1"/>
</dbReference>
<comment type="subcellular location">
    <subcellularLocation>
        <location evidence="1">Nucleus</location>
    </subcellularLocation>
</comment>
<dbReference type="GO" id="GO:0005634">
    <property type="term" value="C:nucleus"/>
    <property type="evidence" value="ECO:0007669"/>
    <property type="project" value="UniProtKB-SubCell"/>
</dbReference>
<dbReference type="InterPro" id="IPR014476">
    <property type="entry name" value="AHL15-29"/>
</dbReference>
<dbReference type="Gene3D" id="3.30.1330.80">
    <property type="entry name" value="Hypothetical protein, similar to alpha- acetolactate decarboxylase, domain 2"/>
    <property type="match status" value="1"/>
</dbReference>
<dbReference type="SUPFAM" id="SSF117856">
    <property type="entry name" value="AF0104/ALDC/Ptd012-like"/>
    <property type="match status" value="1"/>
</dbReference>
<protein>
    <recommendedName>
        <fullName evidence="1">AT-hook motif nuclear-localized protein</fullName>
    </recommendedName>
</protein>
<comment type="function">
    <text evidence="1">Transcription factor that specifically binds AT-rich DNA sequences related to the nuclear matrix attachment regions (MARs).</text>
</comment>
<dbReference type="InterPro" id="IPR005175">
    <property type="entry name" value="PPC_dom"/>
</dbReference>
<dbReference type="PIRSF" id="PIRSF016021">
    <property type="entry name" value="ESCAROLA"/>
    <property type="match status" value="1"/>
</dbReference>
<keyword evidence="5" id="KW-1185">Reference proteome</keyword>
<evidence type="ECO:0000313" key="4">
    <source>
        <dbReference type="EMBL" id="URE47250.1"/>
    </source>
</evidence>
<feature type="region of interest" description="Disordered" evidence="2">
    <location>
        <begin position="68"/>
        <end position="101"/>
    </location>
</feature>
<organism evidence="4 5">
    <name type="scientific">Musa troglodytarum</name>
    <name type="common">fe'i banana</name>
    <dbReference type="NCBI Taxonomy" id="320322"/>
    <lineage>
        <taxon>Eukaryota</taxon>
        <taxon>Viridiplantae</taxon>
        <taxon>Streptophyta</taxon>
        <taxon>Embryophyta</taxon>
        <taxon>Tracheophyta</taxon>
        <taxon>Spermatophyta</taxon>
        <taxon>Magnoliopsida</taxon>
        <taxon>Liliopsida</taxon>
        <taxon>Zingiberales</taxon>
        <taxon>Musaceae</taxon>
        <taxon>Musa</taxon>
    </lineage>
</organism>
<dbReference type="OrthoDB" id="782346at2759"/>
<feature type="compositionally biased region" description="Basic and acidic residues" evidence="2">
    <location>
        <begin position="1"/>
        <end position="14"/>
    </location>
</feature>
<dbReference type="GO" id="GO:0003700">
    <property type="term" value="F:DNA-binding transcription factor activity"/>
    <property type="evidence" value="ECO:0007669"/>
    <property type="project" value="TreeGrafter"/>
</dbReference>
<dbReference type="GO" id="GO:0003680">
    <property type="term" value="F:minor groove of adenine-thymine-rich DNA binding"/>
    <property type="evidence" value="ECO:0007669"/>
    <property type="project" value="UniProtKB-UniRule"/>
</dbReference>
<dbReference type="Pfam" id="PF03479">
    <property type="entry name" value="PCC"/>
    <property type="match status" value="1"/>
</dbReference>